<proteinExistence type="predicted"/>
<organism evidence="2 3">
    <name type="scientific">Batillaria attramentaria</name>
    <dbReference type="NCBI Taxonomy" id="370345"/>
    <lineage>
        <taxon>Eukaryota</taxon>
        <taxon>Metazoa</taxon>
        <taxon>Spiralia</taxon>
        <taxon>Lophotrochozoa</taxon>
        <taxon>Mollusca</taxon>
        <taxon>Gastropoda</taxon>
        <taxon>Caenogastropoda</taxon>
        <taxon>Sorbeoconcha</taxon>
        <taxon>Cerithioidea</taxon>
        <taxon>Batillariidae</taxon>
        <taxon>Batillaria</taxon>
    </lineage>
</organism>
<evidence type="ECO:0000313" key="3">
    <source>
        <dbReference type="Proteomes" id="UP001519460"/>
    </source>
</evidence>
<dbReference type="AlphaFoldDB" id="A0ABD0KSA9"/>
<accession>A0ABD0KSA9</accession>
<protein>
    <submittedName>
        <fullName evidence="2">Uncharacterized protein</fullName>
    </submittedName>
</protein>
<comment type="caution">
    <text evidence="2">The sequence shown here is derived from an EMBL/GenBank/DDBJ whole genome shotgun (WGS) entry which is preliminary data.</text>
</comment>
<keyword evidence="3" id="KW-1185">Reference proteome</keyword>
<dbReference type="Proteomes" id="UP001519460">
    <property type="component" value="Unassembled WGS sequence"/>
</dbReference>
<feature type="compositionally biased region" description="Polar residues" evidence="1">
    <location>
        <begin position="47"/>
        <end position="63"/>
    </location>
</feature>
<reference evidence="2 3" key="1">
    <citation type="journal article" date="2023" name="Sci. Data">
        <title>Genome assembly of the Korean intertidal mud-creeper Batillaria attramentaria.</title>
        <authorList>
            <person name="Patra A.K."/>
            <person name="Ho P.T."/>
            <person name="Jun S."/>
            <person name="Lee S.J."/>
            <person name="Kim Y."/>
            <person name="Won Y.J."/>
        </authorList>
    </citation>
    <scope>NUCLEOTIDE SEQUENCE [LARGE SCALE GENOMIC DNA]</scope>
    <source>
        <strain evidence="2">Wonlab-2016</strain>
    </source>
</reference>
<dbReference type="EMBL" id="JACVVK020000130">
    <property type="protein sequence ID" value="KAK7490114.1"/>
    <property type="molecule type" value="Genomic_DNA"/>
</dbReference>
<gene>
    <name evidence="2" type="ORF">BaRGS_00018636</name>
</gene>
<evidence type="ECO:0000313" key="2">
    <source>
        <dbReference type="EMBL" id="KAK7490114.1"/>
    </source>
</evidence>
<evidence type="ECO:0000256" key="1">
    <source>
        <dbReference type="SAM" id="MobiDB-lite"/>
    </source>
</evidence>
<feature type="region of interest" description="Disordered" evidence="1">
    <location>
        <begin position="28"/>
        <end position="70"/>
    </location>
</feature>
<sequence length="127" mass="14168">MTAPPGENSHGRLLVRIKSMTSTLALKQARDRRAHNNSLPHAPKASKFTSETETYYPLSSSGLPSERGEQRGCLYGQRTKKTEGNMARCRLYTLAIVKEIESKHLPNPLSSGSVENCHIRLQCMDEL</sequence>
<name>A0ABD0KSA9_9CAEN</name>